<name>A0A0U3MVZ2_9HYPH</name>
<proteinExistence type="predicted"/>
<dbReference type="AlphaFoldDB" id="A0A0U3MVZ2"/>
<gene>
    <name evidence="1" type="ORF">APZ00_16715</name>
</gene>
<accession>A0A0U3MVZ2</accession>
<keyword evidence="2" id="KW-1185">Reference proteome</keyword>
<dbReference type="Proteomes" id="UP000064921">
    <property type="component" value="Chromosome"/>
</dbReference>
<protein>
    <submittedName>
        <fullName evidence="1">Uncharacterized protein</fullName>
    </submittedName>
</protein>
<dbReference type="EMBL" id="CP013068">
    <property type="protein sequence ID" value="ALV28503.1"/>
    <property type="molecule type" value="Genomic_DNA"/>
</dbReference>
<evidence type="ECO:0000313" key="1">
    <source>
        <dbReference type="EMBL" id="ALV28503.1"/>
    </source>
</evidence>
<organism evidence="1 2">
    <name type="scientific">Pannonibacter phragmitetus</name>
    <dbReference type="NCBI Taxonomy" id="121719"/>
    <lineage>
        <taxon>Bacteria</taxon>
        <taxon>Pseudomonadati</taxon>
        <taxon>Pseudomonadota</taxon>
        <taxon>Alphaproteobacteria</taxon>
        <taxon>Hyphomicrobiales</taxon>
        <taxon>Stappiaceae</taxon>
        <taxon>Pannonibacter</taxon>
    </lineage>
</organism>
<dbReference type="KEGG" id="pphr:APZ00_16715"/>
<dbReference type="STRING" id="121719.APZ00_16715"/>
<sequence length="69" mass="7634">MKMQGPDGSELIEVLDVQPHENGLLLSGQIMGAMPMKAVLRPGQLRAGLKFVSVRLVFRLIAMLFRRDG</sequence>
<evidence type="ECO:0000313" key="2">
    <source>
        <dbReference type="Proteomes" id="UP000064921"/>
    </source>
</evidence>
<reference evidence="1 2" key="1">
    <citation type="submission" date="2015-10" db="EMBL/GenBank/DDBJ databases">
        <title>The world's first case of liver abscess caused by Pannonibacter phragmitetus.</title>
        <authorList>
            <person name="Ming D."/>
            <person name="Wang M."/>
            <person name="Zhou Y."/>
            <person name="Jiang T."/>
            <person name="Hu S."/>
        </authorList>
    </citation>
    <scope>NUCLEOTIDE SEQUENCE [LARGE SCALE GENOMIC DNA]</scope>
    <source>
        <strain evidence="1 2">31801</strain>
    </source>
</reference>